<keyword evidence="6" id="KW-1185">Reference proteome</keyword>
<name>A0A1I0A452_9GAMM</name>
<dbReference type="STRING" id="430453.SAMN04487962_102201"/>
<dbReference type="InterPro" id="IPR051120">
    <property type="entry name" value="ABC_AA/LPS_Transport"/>
</dbReference>
<dbReference type="Pfam" id="PF00005">
    <property type="entry name" value="ABC_tran"/>
    <property type="match status" value="1"/>
</dbReference>
<evidence type="ECO:0000256" key="3">
    <source>
        <dbReference type="ARBA" id="ARBA00022840"/>
    </source>
</evidence>
<gene>
    <name evidence="5" type="ORF">SAMN04487962_102201</name>
</gene>
<dbReference type="SMART" id="SM00382">
    <property type="entry name" value="AAA"/>
    <property type="match status" value="1"/>
</dbReference>
<keyword evidence="2" id="KW-0547">Nucleotide-binding</keyword>
<dbReference type="Gene3D" id="3.40.50.300">
    <property type="entry name" value="P-loop containing nucleotide triphosphate hydrolases"/>
    <property type="match status" value="1"/>
</dbReference>
<keyword evidence="1" id="KW-0813">Transport</keyword>
<dbReference type="Proteomes" id="UP000198762">
    <property type="component" value="Unassembled WGS sequence"/>
</dbReference>
<sequence>MTTRNALELKGVKKNFGRAEIIRGLNLEVHEHERHVIIGPNGAGKSTMFNLISGRMKVSDGSIKLFGNDIHNLPAHKVNRMGLSRSFQVTNLFQNMTVMENLRCSLLWSEGHKYAFWKSVMGQQAVTDRAYELAERLNLTEQAEIPASLLTYAQQRSLEIGCTVASGAKVILLDEPTAGMSRTEANDVIQLIQRMTGENTLVVVEHDLSVVFELADRISVLVYGEIIATGTPEEIRNNAAVQEAYLGTEVH</sequence>
<evidence type="ECO:0000313" key="5">
    <source>
        <dbReference type="EMBL" id="SES88933.1"/>
    </source>
</evidence>
<dbReference type="GO" id="GO:0016887">
    <property type="term" value="F:ATP hydrolysis activity"/>
    <property type="evidence" value="ECO:0007669"/>
    <property type="project" value="InterPro"/>
</dbReference>
<dbReference type="PANTHER" id="PTHR45772:SF3">
    <property type="entry name" value="ABC TRANSPORTER ATP-BINDING PROTEIN"/>
    <property type="match status" value="1"/>
</dbReference>
<dbReference type="PROSITE" id="PS50893">
    <property type="entry name" value="ABC_TRANSPORTER_2"/>
    <property type="match status" value="1"/>
</dbReference>
<dbReference type="InterPro" id="IPR032823">
    <property type="entry name" value="BCA_ABC_TP_C"/>
</dbReference>
<accession>A0A1I0A452</accession>
<proteinExistence type="predicted"/>
<evidence type="ECO:0000259" key="4">
    <source>
        <dbReference type="PROSITE" id="PS50893"/>
    </source>
</evidence>
<dbReference type="GO" id="GO:0005886">
    <property type="term" value="C:plasma membrane"/>
    <property type="evidence" value="ECO:0007669"/>
    <property type="project" value="TreeGrafter"/>
</dbReference>
<dbReference type="CDD" id="cd03219">
    <property type="entry name" value="ABC_Mj1267_LivG_branched"/>
    <property type="match status" value="1"/>
</dbReference>
<dbReference type="SUPFAM" id="SSF52540">
    <property type="entry name" value="P-loop containing nucleoside triphosphate hydrolases"/>
    <property type="match status" value="1"/>
</dbReference>
<evidence type="ECO:0000256" key="1">
    <source>
        <dbReference type="ARBA" id="ARBA00022448"/>
    </source>
</evidence>
<organism evidence="5 6">
    <name type="scientific">Marinobacter segnicrescens</name>
    <dbReference type="NCBI Taxonomy" id="430453"/>
    <lineage>
        <taxon>Bacteria</taxon>
        <taxon>Pseudomonadati</taxon>
        <taxon>Pseudomonadota</taxon>
        <taxon>Gammaproteobacteria</taxon>
        <taxon>Pseudomonadales</taxon>
        <taxon>Marinobacteraceae</taxon>
        <taxon>Marinobacter</taxon>
    </lineage>
</organism>
<dbReference type="InterPro" id="IPR003439">
    <property type="entry name" value="ABC_transporter-like_ATP-bd"/>
</dbReference>
<protein>
    <submittedName>
        <fullName evidence="5">Amino acid/amide ABC transporter ATP-binding protein 1, HAAT family (TC 3.A.1.4.-)</fullName>
    </submittedName>
</protein>
<evidence type="ECO:0000256" key="2">
    <source>
        <dbReference type="ARBA" id="ARBA00022741"/>
    </source>
</evidence>
<evidence type="ECO:0000313" key="6">
    <source>
        <dbReference type="Proteomes" id="UP000198762"/>
    </source>
</evidence>
<reference evidence="6" key="1">
    <citation type="submission" date="2016-10" db="EMBL/GenBank/DDBJ databases">
        <authorList>
            <person name="Varghese N."/>
            <person name="Submissions S."/>
        </authorList>
    </citation>
    <scope>NUCLEOTIDE SEQUENCE [LARGE SCALE GENOMIC DNA]</scope>
    <source>
        <strain evidence="6">CGMCC 1.6489</strain>
    </source>
</reference>
<dbReference type="AlphaFoldDB" id="A0A1I0A452"/>
<dbReference type="RefSeq" id="WP_091848883.1">
    <property type="nucleotide sequence ID" value="NZ_FOHZ01000002.1"/>
</dbReference>
<keyword evidence="3 5" id="KW-0067">ATP-binding</keyword>
<dbReference type="OrthoDB" id="9805514at2"/>
<dbReference type="InterPro" id="IPR027417">
    <property type="entry name" value="P-loop_NTPase"/>
</dbReference>
<dbReference type="PANTHER" id="PTHR45772">
    <property type="entry name" value="CONSERVED COMPONENT OF ABC TRANSPORTER FOR NATURAL AMINO ACIDS-RELATED"/>
    <property type="match status" value="1"/>
</dbReference>
<dbReference type="GO" id="GO:0005524">
    <property type="term" value="F:ATP binding"/>
    <property type="evidence" value="ECO:0007669"/>
    <property type="project" value="UniProtKB-KW"/>
</dbReference>
<dbReference type="EMBL" id="FOHZ01000002">
    <property type="protein sequence ID" value="SES88933.1"/>
    <property type="molecule type" value="Genomic_DNA"/>
</dbReference>
<dbReference type="InterPro" id="IPR003593">
    <property type="entry name" value="AAA+_ATPase"/>
</dbReference>
<feature type="domain" description="ABC transporter" evidence="4">
    <location>
        <begin position="7"/>
        <end position="248"/>
    </location>
</feature>
<dbReference type="Pfam" id="PF12399">
    <property type="entry name" value="BCA_ABC_TP_C"/>
    <property type="match status" value="1"/>
</dbReference>